<dbReference type="InterPro" id="IPR043129">
    <property type="entry name" value="ATPase_NBD"/>
</dbReference>
<evidence type="ECO:0000313" key="4">
    <source>
        <dbReference type="EMBL" id="SDM26095.1"/>
    </source>
</evidence>
<protein>
    <submittedName>
        <fullName evidence="4">N-methylhydantoinase A</fullName>
    </submittedName>
</protein>
<evidence type="ECO:0000259" key="1">
    <source>
        <dbReference type="Pfam" id="PF01968"/>
    </source>
</evidence>
<gene>
    <name evidence="4" type="ORF">SAMN04489726_0646</name>
</gene>
<dbReference type="Pfam" id="PF01968">
    <property type="entry name" value="Hydantoinase_A"/>
    <property type="match status" value="1"/>
</dbReference>
<keyword evidence="5" id="KW-1185">Reference proteome</keyword>
<feature type="domain" description="Hydantoinase/oxoprolinase N-terminal" evidence="2">
    <location>
        <begin position="5"/>
        <end position="179"/>
    </location>
</feature>
<dbReference type="GO" id="GO:0017168">
    <property type="term" value="F:5-oxoprolinase (ATP-hydrolyzing) activity"/>
    <property type="evidence" value="ECO:0007669"/>
    <property type="project" value="TreeGrafter"/>
</dbReference>
<dbReference type="eggNOG" id="COG0145">
    <property type="taxonomic scope" value="Bacteria"/>
</dbReference>
<evidence type="ECO:0000313" key="5">
    <source>
        <dbReference type="Proteomes" id="UP000183376"/>
    </source>
</evidence>
<dbReference type="Pfam" id="PF19278">
    <property type="entry name" value="Hydant_A_C"/>
    <property type="match status" value="1"/>
</dbReference>
<dbReference type="RefSeq" id="WP_030432303.1">
    <property type="nucleotide sequence ID" value="NZ_JOEF01000025.1"/>
</dbReference>
<reference evidence="4 5" key="1">
    <citation type="submission" date="2016-10" db="EMBL/GenBank/DDBJ databases">
        <authorList>
            <person name="de Groot N.N."/>
        </authorList>
    </citation>
    <scope>NUCLEOTIDE SEQUENCE [LARGE SCALE GENOMIC DNA]</scope>
    <source>
        <strain evidence="4 5">DSM 44149</strain>
    </source>
</reference>
<feature type="domain" description="Hydantoinase A/oxoprolinase" evidence="1">
    <location>
        <begin position="201"/>
        <end position="498"/>
    </location>
</feature>
<sequence length="692" mass="73558">MSGARVSLDIGGTFTDVVVYDETERRYRIGKYPTTPADLAEGVLEAIASVVEHPADISFLVHGTTQGLNSLLQRRGVRVLLLASAGARDVYHIARGPRTRMYDLHFRKPEPLVPRRDVAAIGGRLDAAGTELEPLDERAVRRAAARYRDEGFGGIAVAYLFSHLNPAHELRTREILVEELGEDITLSLSHETANEWREYERTSSAVVESYIGPAVRGYLARLGEELARRGMSVPLHVMQSSGGMITAESARRRPLQTLLSGPVGGTMGGVALSGAMARPNLIYVDMGGTSFDVSMVVDGRPDVAPEVRLDGLPMLMSAVNIHTVGAGGGSVAWVEAGGLRVGPHSAGARPGPACYGNGGEQATVTDANLVLGRIEPESFAGGRVPLHPEAARSAVTEFGRALGSHTPTGEPLAGSGIGTVAAAEGILAVANAKMAQAIRTITVARGIEPGDFGLVAFGGAGPMHAVFLARELGIREVVVPRFPGAFSAWGMLQTEVRRDLTEPYYRLDVDVDGAELANRLAGLAGQGLRALDDEGVPELARRVEHAVDLRYAAQEHALTVPLEGADEPARPDFLDAVAARFGKLHEQRHGHANPGAPVEFVALRTTVHGDLGRPAPERLARAEEDFPHRSRPVVFDGAAVESLIVERADLLAGHAFQGPALVLEPTATTVVPPGYVVRVDDLGSLVIEEELR</sequence>
<dbReference type="Proteomes" id="UP000183376">
    <property type="component" value="Chromosome I"/>
</dbReference>
<dbReference type="STRING" id="211114.SAMN04489726_0646"/>
<dbReference type="InterPro" id="IPR049517">
    <property type="entry name" value="ACX-like_C"/>
</dbReference>
<feature type="domain" description="Acetophenone carboxylase-like C-terminal" evidence="3">
    <location>
        <begin position="623"/>
        <end position="681"/>
    </location>
</feature>
<organism evidence="4 5">
    <name type="scientific">Allokutzneria albata</name>
    <name type="common">Kibdelosporangium albatum</name>
    <dbReference type="NCBI Taxonomy" id="211114"/>
    <lineage>
        <taxon>Bacteria</taxon>
        <taxon>Bacillati</taxon>
        <taxon>Actinomycetota</taxon>
        <taxon>Actinomycetes</taxon>
        <taxon>Pseudonocardiales</taxon>
        <taxon>Pseudonocardiaceae</taxon>
        <taxon>Allokutzneria</taxon>
    </lineage>
</organism>
<dbReference type="SUPFAM" id="SSF53067">
    <property type="entry name" value="Actin-like ATPase domain"/>
    <property type="match status" value="1"/>
</dbReference>
<dbReference type="InterPro" id="IPR008040">
    <property type="entry name" value="Hydant_A_N"/>
</dbReference>
<dbReference type="OrthoDB" id="9768323at2"/>
<accession>A0A1G9RUC1</accession>
<dbReference type="PANTHER" id="PTHR11365:SF23">
    <property type="entry name" value="HYPOTHETICAL 5-OXOPROLINASE (EUROFUNG)-RELATED"/>
    <property type="match status" value="1"/>
</dbReference>
<evidence type="ECO:0000259" key="2">
    <source>
        <dbReference type="Pfam" id="PF05378"/>
    </source>
</evidence>
<dbReference type="EMBL" id="LT629701">
    <property type="protein sequence ID" value="SDM26095.1"/>
    <property type="molecule type" value="Genomic_DNA"/>
</dbReference>
<dbReference type="InterPro" id="IPR045079">
    <property type="entry name" value="Oxoprolinase-like"/>
</dbReference>
<proteinExistence type="predicted"/>
<name>A0A1G9RUC1_ALLAB</name>
<dbReference type="InterPro" id="IPR002821">
    <property type="entry name" value="Hydantoinase_A"/>
</dbReference>
<dbReference type="PANTHER" id="PTHR11365">
    <property type="entry name" value="5-OXOPROLINASE RELATED"/>
    <property type="match status" value="1"/>
</dbReference>
<dbReference type="AlphaFoldDB" id="A0A1G9RUC1"/>
<dbReference type="GO" id="GO:0005829">
    <property type="term" value="C:cytosol"/>
    <property type="evidence" value="ECO:0007669"/>
    <property type="project" value="TreeGrafter"/>
</dbReference>
<dbReference type="GO" id="GO:0006749">
    <property type="term" value="P:glutathione metabolic process"/>
    <property type="evidence" value="ECO:0007669"/>
    <property type="project" value="TreeGrafter"/>
</dbReference>
<dbReference type="Pfam" id="PF05378">
    <property type="entry name" value="Hydant_A_N"/>
    <property type="match status" value="1"/>
</dbReference>
<evidence type="ECO:0000259" key="3">
    <source>
        <dbReference type="Pfam" id="PF19278"/>
    </source>
</evidence>